<protein>
    <submittedName>
        <fullName evidence="2">Uncharacterized protein</fullName>
    </submittedName>
</protein>
<dbReference type="PANTHER" id="PTHR34931">
    <property type="entry name" value="FI02976P-RELATED"/>
    <property type="match status" value="1"/>
</dbReference>
<accession>A0AAD7YEX2</accession>
<evidence type="ECO:0000313" key="2">
    <source>
        <dbReference type="EMBL" id="KAJ8713427.1"/>
    </source>
</evidence>
<evidence type="ECO:0000313" key="3">
    <source>
        <dbReference type="Proteomes" id="UP001231518"/>
    </source>
</evidence>
<organism evidence="2 3">
    <name type="scientific">Mythimna separata</name>
    <name type="common">Oriental armyworm</name>
    <name type="synonym">Pseudaletia separata</name>
    <dbReference type="NCBI Taxonomy" id="271217"/>
    <lineage>
        <taxon>Eukaryota</taxon>
        <taxon>Metazoa</taxon>
        <taxon>Ecdysozoa</taxon>
        <taxon>Arthropoda</taxon>
        <taxon>Hexapoda</taxon>
        <taxon>Insecta</taxon>
        <taxon>Pterygota</taxon>
        <taxon>Neoptera</taxon>
        <taxon>Endopterygota</taxon>
        <taxon>Lepidoptera</taxon>
        <taxon>Glossata</taxon>
        <taxon>Ditrysia</taxon>
        <taxon>Noctuoidea</taxon>
        <taxon>Noctuidae</taxon>
        <taxon>Noctuinae</taxon>
        <taxon>Hadenini</taxon>
        <taxon>Mythimna</taxon>
    </lineage>
</organism>
<sequence>MNSLVVLFALVAVAVAAPSAKTDKRSIGHLVYSVPSAPVGVVQVSEPVVATRTVAVAPALYTGASAVSHQSRVDVHSSPAVVTSYSAPVVAEQVVAAPAVYAAPYAAVYSAPSAVSHQSRVDYRSSPAVVSHQVVSPAVVDARSVYAAPSVYASYW</sequence>
<proteinExistence type="predicted"/>
<feature type="signal peptide" evidence="1">
    <location>
        <begin position="1"/>
        <end position="16"/>
    </location>
</feature>
<name>A0AAD7YEX2_MYTSE</name>
<dbReference type="EMBL" id="JARGEI010000020">
    <property type="protein sequence ID" value="KAJ8713427.1"/>
    <property type="molecule type" value="Genomic_DNA"/>
</dbReference>
<gene>
    <name evidence="2" type="ORF">PYW07_013797</name>
</gene>
<dbReference type="InterPro" id="IPR007614">
    <property type="entry name" value="Retinin_C"/>
</dbReference>
<keyword evidence="1" id="KW-0732">Signal</keyword>
<dbReference type="Pfam" id="PF04527">
    <property type="entry name" value="Retinin_C"/>
    <property type="match status" value="1"/>
</dbReference>
<reference evidence="2" key="1">
    <citation type="submission" date="2023-03" db="EMBL/GenBank/DDBJ databases">
        <title>Chromosome-level genomes of two armyworms, Mythimna separata and Mythimna loreyi, provide insights into the biosynthesis and reception of sex pheromones.</title>
        <authorList>
            <person name="Zhao H."/>
        </authorList>
    </citation>
    <scope>NUCLEOTIDE SEQUENCE</scope>
    <source>
        <strain evidence="2">BeijingLab</strain>
        <tissue evidence="2">Pupa</tissue>
    </source>
</reference>
<keyword evidence="3" id="KW-1185">Reference proteome</keyword>
<dbReference type="PANTHER" id="PTHR34931:SF3">
    <property type="entry name" value="FI02976P-RELATED"/>
    <property type="match status" value="1"/>
</dbReference>
<dbReference type="AlphaFoldDB" id="A0AAD7YEX2"/>
<evidence type="ECO:0000256" key="1">
    <source>
        <dbReference type="SAM" id="SignalP"/>
    </source>
</evidence>
<comment type="caution">
    <text evidence="2">The sequence shown here is derived from an EMBL/GenBank/DDBJ whole genome shotgun (WGS) entry which is preliminary data.</text>
</comment>
<feature type="chain" id="PRO_5042190610" evidence="1">
    <location>
        <begin position="17"/>
        <end position="156"/>
    </location>
</feature>
<dbReference type="Proteomes" id="UP001231518">
    <property type="component" value="Chromosome 4"/>
</dbReference>